<dbReference type="Proteomes" id="UP000003494">
    <property type="component" value="Unassembled WGS sequence"/>
</dbReference>
<evidence type="ECO:0000313" key="3">
    <source>
        <dbReference type="EMBL" id="EEP27731.1"/>
    </source>
</evidence>
<keyword evidence="4" id="KW-1185">Reference proteome</keyword>
<comment type="similarity">
    <text evidence="1">Belongs to the ComF/GntX family.</text>
</comment>
<name>C4GCN1_9FIRM</name>
<evidence type="ECO:0000259" key="2">
    <source>
        <dbReference type="Pfam" id="PF18912"/>
    </source>
</evidence>
<dbReference type="PANTHER" id="PTHR47505">
    <property type="entry name" value="DNA UTILIZATION PROTEIN YHGH"/>
    <property type="match status" value="1"/>
</dbReference>
<dbReference type="CDD" id="cd06223">
    <property type="entry name" value="PRTases_typeI"/>
    <property type="match status" value="1"/>
</dbReference>
<feature type="domain" description="Double zinc ribbon" evidence="2">
    <location>
        <begin position="5"/>
        <end position="63"/>
    </location>
</feature>
<dbReference type="HOGENOM" id="CLU_054549_0_0_9"/>
<dbReference type="InterPro" id="IPR000836">
    <property type="entry name" value="PRTase_dom"/>
</dbReference>
<dbReference type="Gene3D" id="3.40.50.2020">
    <property type="match status" value="1"/>
</dbReference>
<reference evidence="3" key="1">
    <citation type="submission" date="2009-04" db="EMBL/GenBank/DDBJ databases">
        <authorList>
            <person name="Weinstock G."/>
            <person name="Sodergren E."/>
            <person name="Clifton S."/>
            <person name="Fulton L."/>
            <person name="Fulton B."/>
            <person name="Courtney L."/>
            <person name="Fronick C."/>
            <person name="Harrison M."/>
            <person name="Strong C."/>
            <person name="Farmer C."/>
            <person name="Delahaunty K."/>
            <person name="Markovic C."/>
            <person name="Hall O."/>
            <person name="Minx P."/>
            <person name="Tomlinson C."/>
            <person name="Mitreva M."/>
            <person name="Nelson J."/>
            <person name="Hou S."/>
            <person name="Wollam A."/>
            <person name="Pepin K.H."/>
            <person name="Johnson M."/>
            <person name="Bhonagiri V."/>
            <person name="Nash W.E."/>
            <person name="Warren W."/>
            <person name="Chinwalla A."/>
            <person name="Mardis E.R."/>
            <person name="Wilson R.K."/>
        </authorList>
    </citation>
    <scope>NUCLEOTIDE SEQUENCE [LARGE SCALE GENOMIC DNA]</scope>
    <source>
        <strain evidence="3">DSM 14600</strain>
    </source>
</reference>
<dbReference type="AlphaFoldDB" id="C4GCN1"/>
<dbReference type="Pfam" id="PF18912">
    <property type="entry name" value="DZR_2"/>
    <property type="match status" value="1"/>
</dbReference>
<evidence type="ECO:0000256" key="1">
    <source>
        <dbReference type="ARBA" id="ARBA00008007"/>
    </source>
</evidence>
<comment type="caution">
    <text evidence="3">The sequence shown here is derived from an EMBL/GenBank/DDBJ whole genome shotgun (WGS) entry which is preliminary data.</text>
</comment>
<accession>C4GCN1</accession>
<dbReference type="STRING" id="626523.GCWU000342_01725"/>
<dbReference type="eggNOG" id="COG1040">
    <property type="taxonomic scope" value="Bacteria"/>
</dbReference>
<gene>
    <name evidence="3" type="ORF">GCWU000342_01725</name>
</gene>
<sequence>MKWTSIIYPPTCPGCDRVLRPEERERGFCGSCLEQIVLAEEPCCKICGKALGDERQERCADCRKEEHLFTQGKSLFIYRGPMKEAMYRFKYSRRLSYRRIFAAEALRRYGADPDCRRGKRNGENAILAGADWLARIRVNWIVPVPMHAAKERRRGYNQAAVWGQGLSEAVGIPMLSRLLIRTRDTAPQKTLSREKRRKNLEGAFALAREDICLRGNRILLVDDIYTTGSTCDAASKVLLEAGAEAVYLLTICIGRDDL</sequence>
<evidence type="ECO:0000313" key="4">
    <source>
        <dbReference type="Proteomes" id="UP000003494"/>
    </source>
</evidence>
<dbReference type="InterPro" id="IPR029057">
    <property type="entry name" value="PRTase-like"/>
</dbReference>
<proteinExistence type="inferred from homology"/>
<dbReference type="PANTHER" id="PTHR47505:SF1">
    <property type="entry name" value="DNA UTILIZATION PROTEIN YHGH"/>
    <property type="match status" value="1"/>
</dbReference>
<dbReference type="InterPro" id="IPR044005">
    <property type="entry name" value="DZR_2"/>
</dbReference>
<dbReference type="EMBL" id="ACIP02000004">
    <property type="protein sequence ID" value="EEP27731.1"/>
    <property type="molecule type" value="Genomic_DNA"/>
</dbReference>
<organism evidence="3 4">
    <name type="scientific">Shuttleworthella satelles DSM 14600</name>
    <dbReference type="NCBI Taxonomy" id="626523"/>
    <lineage>
        <taxon>Bacteria</taxon>
        <taxon>Bacillati</taxon>
        <taxon>Bacillota</taxon>
        <taxon>Clostridia</taxon>
        <taxon>Lachnospirales</taxon>
        <taxon>Lachnospiraceae</taxon>
        <taxon>Shuttleworthella</taxon>
    </lineage>
</organism>
<dbReference type="RefSeq" id="WP_006906722.1">
    <property type="nucleotide sequence ID" value="NZ_GG665867.1"/>
</dbReference>
<dbReference type="SUPFAM" id="SSF53271">
    <property type="entry name" value="PRTase-like"/>
    <property type="match status" value="1"/>
</dbReference>
<dbReference type="InterPro" id="IPR051910">
    <property type="entry name" value="ComF/GntX_DNA_util-trans"/>
</dbReference>
<protein>
    <submittedName>
        <fullName evidence="3">ComF family protein</fullName>
    </submittedName>
</protein>